<dbReference type="RefSeq" id="WP_106454326.1">
    <property type="nucleotide sequence ID" value="NZ_PXYH01000022.1"/>
</dbReference>
<proteinExistence type="predicted"/>
<comment type="cofactor">
    <cofactor evidence="1">
        <name>Mg(2+)</name>
        <dbReference type="ChEBI" id="CHEBI:18420"/>
    </cofactor>
</comment>
<evidence type="ECO:0000256" key="3">
    <source>
        <dbReference type="ARBA" id="ARBA00034247"/>
    </source>
</evidence>
<keyword evidence="4" id="KW-0472">Membrane</keyword>
<reference evidence="6 7" key="1">
    <citation type="submission" date="2018-03" db="EMBL/GenBank/DDBJ databases">
        <title>The draft genome of Zobellella taiwanensis JCM 13381.</title>
        <authorList>
            <person name="Liu L."/>
            <person name="Li L."/>
            <person name="Wang T."/>
            <person name="Zhang X."/>
            <person name="Liang L."/>
        </authorList>
    </citation>
    <scope>NUCLEOTIDE SEQUENCE [LARGE SCALE GENOMIC DNA]</scope>
    <source>
        <strain evidence="6 7">JCM 13381</strain>
    </source>
</reference>
<dbReference type="InterPro" id="IPR029151">
    <property type="entry name" value="Sensor-like_sf"/>
</dbReference>
<dbReference type="EMBL" id="PXYH01000022">
    <property type="protein sequence ID" value="PSJ38648.1"/>
    <property type="molecule type" value="Genomic_DNA"/>
</dbReference>
<evidence type="ECO:0000259" key="5">
    <source>
        <dbReference type="PROSITE" id="PS50887"/>
    </source>
</evidence>
<evidence type="ECO:0000256" key="1">
    <source>
        <dbReference type="ARBA" id="ARBA00001946"/>
    </source>
</evidence>
<accession>A0A2P7QL16</accession>
<keyword evidence="4" id="KW-1133">Transmembrane helix</keyword>
<dbReference type="CDD" id="cd01949">
    <property type="entry name" value="GGDEF"/>
    <property type="match status" value="1"/>
</dbReference>
<evidence type="ECO:0000256" key="4">
    <source>
        <dbReference type="SAM" id="Phobius"/>
    </source>
</evidence>
<dbReference type="InterPro" id="IPR029787">
    <property type="entry name" value="Nucleotide_cyclase"/>
</dbReference>
<sequence length="426" mass="48317">MIPVTGENKKLLPFAFWLGSVLLIVLLGAHLVRKEFEHNTGRNLMALATQLARHTALSPEQVAELSRLEFSELVHHPLNQDFERQARELMALTDIRYIYIETELAPPWRYRVEPGEESLYGAPVGTGLDIQYLLDAQSLPWNSKEGSTPVAEHDKDRYSLLADTNKEVFRRRQPAYLVTRDKWGKFITGYAPFYASDGRFIGMLGVDYDYAAFSRSLHRYEWLLVLLLLSGAGLFLMLHRLVLRSIDAERRAQSSHQSASRDGLTGVFNRKAIWEVLEGLWTQAAARPPETVSLLLVDVDYFKEYNDNYGHLAGDQVLLDIATLLQTVADRHHGWLGRYGGDEFVLLFRGLAPGRERQLAQQLVRQLHERAMEHRFSPIADRQTLSVGAASLSPAEGHGPEVLFELADRALYQAKRRGRNAAFCHA</sequence>
<feature type="transmembrane region" description="Helical" evidence="4">
    <location>
        <begin position="12"/>
        <end position="32"/>
    </location>
</feature>
<name>A0A2P7QL16_9GAMM</name>
<dbReference type="Gene3D" id="3.30.70.270">
    <property type="match status" value="1"/>
</dbReference>
<evidence type="ECO:0000256" key="2">
    <source>
        <dbReference type="ARBA" id="ARBA00012528"/>
    </source>
</evidence>
<dbReference type="GO" id="GO:0052621">
    <property type="term" value="F:diguanylate cyclase activity"/>
    <property type="evidence" value="ECO:0007669"/>
    <property type="project" value="UniProtKB-EC"/>
</dbReference>
<dbReference type="GO" id="GO:1902201">
    <property type="term" value="P:negative regulation of bacterial-type flagellum-dependent cell motility"/>
    <property type="evidence" value="ECO:0007669"/>
    <property type="project" value="TreeGrafter"/>
</dbReference>
<keyword evidence="4" id="KW-0812">Transmembrane</keyword>
<dbReference type="GO" id="GO:0043709">
    <property type="term" value="P:cell adhesion involved in single-species biofilm formation"/>
    <property type="evidence" value="ECO:0007669"/>
    <property type="project" value="TreeGrafter"/>
</dbReference>
<dbReference type="InterPro" id="IPR050469">
    <property type="entry name" value="Diguanylate_Cyclase"/>
</dbReference>
<dbReference type="PANTHER" id="PTHR45138">
    <property type="entry name" value="REGULATORY COMPONENTS OF SENSORY TRANSDUCTION SYSTEM"/>
    <property type="match status" value="1"/>
</dbReference>
<gene>
    <name evidence="6" type="ORF">C7I36_14065</name>
</gene>
<evidence type="ECO:0000313" key="7">
    <source>
        <dbReference type="Proteomes" id="UP000242181"/>
    </source>
</evidence>
<dbReference type="SUPFAM" id="SSF103190">
    <property type="entry name" value="Sensory domain-like"/>
    <property type="match status" value="1"/>
</dbReference>
<protein>
    <recommendedName>
        <fullName evidence="2">diguanylate cyclase</fullName>
        <ecNumber evidence="2">2.7.7.65</ecNumber>
    </recommendedName>
</protein>
<dbReference type="PANTHER" id="PTHR45138:SF9">
    <property type="entry name" value="DIGUANYLATE CYCLASE DGCM-RELATED"/>
    <property type="match status" value="1"/>
</dbReference>
<keyword evidence="7" id="KW-1185">Reference proteome</keyword>
<dbReference type="Pfam" id="PF00990">
    <property type="entry name" value="GGDEF"/>
    <property type="match status" value="1"/>
</dbReference>
<dbReference type="EC" id="2.7.7.65" evidence="2"/>
<dbReference type="GO" id="GO:0005886">
    <property type="term" value="C:plasma membrane"/>
    <property type="evidence" value="ECO:0007669"/>
    <property type="project" value="TreeGrafter"/>
</dbReference>
<dbReference type="AlphaFoldDB" id="A0A2P7QL16"/>
<comment type="caution">
    <text evidence="6">The sequence shown here is derived from an EMBL/GenBank/DDBJ whole genome shotgun (WGS) entry which is preliminary data.</text>
</comment>
<feature type="transmembrane region" description="Helical" evidence="4">
    <location>
        <begin position="222"/>
        <end position="243"/>
    </location>
</feature>
<organism evidence="6 7">
    <name type="scientific">Zobellella taiwanensis</name>
    <dbReference type="NCBI Taxonomy" id="347535"/>
    <lineage>
        <taxon>Bacteria</taxon>
        <taxon>Pseudomonadati</taxon>
        <taxon>Pseudomonadota</taxon>
        <taxon>Gammaproteobacteria</taxon>
        <taxon>Aeromonadales</taxon>
        <taxon>Aeromonadaceae</taxon>
        <taxon>Zobellella</taxon>
    </lineage>
</organism>
<feature type="domain" description="GGDEF" evidence="5">
    <location>
        <begin position="290"/>
        <end position="426"/>
    </location>
</feature>
<dbReference type="Proteomes" id="UP000242181">
    <property type="component" value="Unassembled WGS sequence"/>
</dbReference>
<dbReference type="SUPFAM" id="SSF55073">
    <property type="entry name" value="Nucleotide cyclase"/>
    <property type="match status" value="1"/>
</dbReference>
<dbReference type="SMART" id="SM00267">
    <property type="entry name" value="GGDEF"/>
    <property type="match status" value="1"/>
</dbReference>
<dbReference type="InterPro" id="IPR043128">
    <property type="entry name" value="Rev_trsase/Diguanyl_cyclase"/>
</dbReference>
<dbReference type="PROSITE" id="PS50887">
    <property type="entry name" value="GGDEF"/>
    <property type="match status" value="1"/>
</dbReference>
<dbReference type="OrthoDB" id="9812260at2"/>
<dbReference type="NCBIfam" id="TIGR00254">
    <property type="entry name" value="GGDEF"/>
    <property type="match status" value="1"/>
</dbReference>
<evidence type="ECO:0000313" key="6">
    <source>
        <dbReference type="EMBL" id="PSJ38648.1"/>
    </source>
</evidence>
<dbReference type="InterPro" id="IPR000160">
    <property type="entry name" value="GGDEF_dom"/>
</dbReference>
<comment type="catalytic activity">
    <reaction evidence="3">
        <text>2 GTP = 3',3'-c-di-GMP + 2 diphosphate</text>
        <dbReference type="Rhea" id="RHEA:24898"/>
        <dbReference type="ChEBI" id="CHEBI:33019"/>
        <dbReference type="ChEBI" id="CHEBI:37565"/>
        <dbReference type="ChEBI" id="CHEBI:58805"/>
        <dbReference type="EC" id="2.7.7.65"/>
    </reaction>
</comment>
<dbReference type="FunFam" id="3.30.70.270:FF:000001">
    <property type="entry name" value="Diguanylate cyclase domain protein"/>
    <property type="match status" value="1"/>
</dbReference>